<sequence length="1009" mass="111306">MSNDANQYHRTSGSLNVKSSYGSINHYNGVRTPPRSPMPLRPVKENESLNFSLASMGNLLGTKSSDDNNDDGDDNNNVNTPRKRCTMAHWVLGLVIVIYSLLICVFIIGKKSRAPSSLDSPSDGLASGGLSKIPFPSINRSEFGKNPQSASSIVNPDLFASGLLGEGKSLLKVPFPTGAFWTNLVIQPTADRELSFPIMAYPYAYKWNPTMLQVSVPSLYSLMDAISLRHIFMADLTLSVADQESISKRFVHYFDPLSVTLRYESSNTTKYWETFVVQGSPYITAKYENMIPKIRALSIFHSISCLGTDGDTCVELESDESTKTIRLNGTQFALETNENLTWLVFSSEPITLVFDNIRKTTVKTENSFTGILRLALVPPHLEETIEYTSQMPQSYESVDLDGSTGVSQLIEHANSYPTGVALSWSFPSKDMGALAFDFKVKEMTSRDSSTSTLLMLALPHHVDILSQQSSKKYTLLSNKNQFDLIYETIKGPMKAVVGNSWILPEELTTVGFDHDYTLKKAYGLNNATKSIIMDQVVLDVKRVLPTMDENVYGYGKQVARLAQLINIAKTLTADQSGFGNKYTSAIHDAQLVLHHFLSAFLSGETDDSLVFDSDFGGLVTKDGLDDYMNDFGNGWYNDHHFHYGYYLYASALMGQWNETFVDEYGEYVDAMMYDVTDQGTGSSKDFGNGAFFPLARHKAWFDGHSFASGLFPFASGKSMESSSESINCYYGAYLWNMVRGTSNLQSDNFNFARLLLATELRGVQTYWHMHSVSNTSIAKWQTLYNPVLTKNLMIGNLGMMDVTVSTWFGNNPLYVHMINFLPVTPITRELFTTEYVEEEFNNVIEPMYNNVEMAWKGYVVCDLALLDPNKAFQDALKLRSFELDQAISQSQVLYFASTMASFDDSNITASNDDSSTGSDMNSPYCADHPGCNSLALTGLCCPAPSGANLGCCGSKSSAEGGNTTNATETTSNESDSDSSCSLYEACEAAGLSGSCCPTEGGVQLLCCDS</sequence>
<evidence type="ECO:0000256" key="9">
    <source>
        <dbReference type="SAM" id="MobiDB-lite"/>
    </source>
</evidence>
<evidence type="ECO:0000256" key="1">
    <source>
        <dbReference type="ARBA" id="ARBA00000382"/>
    </source>
</evidence>
<feature type="transmembrane region" description="Helical" evidence="10">
    <location>
        <begin position="90"/>
        <end position="109"/>
    </location>
</feature>
<gene>
    <name evidence="13" type="ORF">CYCCA115_LOCUS5898</name>
</gene>
<dbReference type="EMBL" id="CAKOGP040000668">
    <property type="protein sequence ID" value="CAJ1937948.1"/>
    <property type="molecule type" value="Genomic_DNA"/>
</dbReference>
<dbReference type="EC" id="3.2.1.39" evidence="3"/>
<evidence type="ECO:0000256" key="6">
    <source>
        <dbReference type="ARBA" id="ARBA00023295"/>
    </source>
</evidence>
<dbReference type="Pfam" id="PF17652">
    <property type="entry name" value="Glyco_hydro81C"/>
    <property type="match status" value="1"/>
</dbReference>
<evidence type="ECO:0000256" key="4">
    <source>
        <dbReference type="ARBA" id="ARBA00022801"/>
    </source>
</evidence>
<feature type="region of interest" description="Disordered" evidence="9">
    <location>
        <begin position="60"/>
        <end position="81"/>
    </location>
</feature>
<comment type="caution">
    <text evidence="13">The sequence shown here is derived from an EMBL/GenBank/DDBJ whole genome shotgun (WGS) entry which is preliminary data.</text>
</comment>
<keyword evidence="7" id="KW-0961">Cell wall biogenesis/degradation</keyword>
<protein>
    <recommendedName>
        <fullName evidence="3">glucan endo-1,3-beta-D-glucosidase</fullName>
        <ecNumber evidence="3">3.2.1.39</ecNumber>
    </recommendedName>
</protein>
<evidence type="ECO:0000256" key="7">
    <source>
        <dbReference type="ARBA" id="ARBA00023316"/>
    </source>
</evidence>
<dbReference type="InterPro" id="IPR040451">
    <property type="entry name" value="GH81_N"/>
</dbReference>
<dbReference type="AlphaFoldDB" id="A0AAD2FKM8"/>
<dbReference type="PANTHER" id="PTHR31983">
    <property type="entry name" value="ENDO-1,3(4)-BETA-GLUCANASE 1"/>
    <property type="match status" value="1"/>
</dbReference>
<keyword evidence="4" id="KW-0378">Hydrolase</keyword>
<keyword evidence="6" id="KW-0326">Glycosidase</keyword>
<keyword evidence="14" id="KW-1185">Reference proteome</keyword>
<keyword evidence="5" id="KW-0119">Carbohydrate metabolism</keyword>
<evidence type="ECO:0000256" key="8">
    <source>
        <dbReference type="ARBA" id="ARBA00023326"/>
    </source>
</evidence>
<dbReference type="Proteomes" id="UP001295423">
    <property type="component" value="Unassembled WGS sequence"/>
</dbReference>
<accession>A0AAD2FKM8</accession>
<keyword evidence="8" id="KW-0624">Polysaccharide degradation</keyword>
<dbReference type="GO" id="GO:0052861">
    <property type="term" value="F:endo-1,3(4)-beta-glucanase activity"/>
    <property type="evidence" value="ECO:0007669"/>
    <property type="project" value="InterPro"/>
</dbReference>
<reference evidence="13" key="1">
    <citation type="submission" date="2023-08" db="EMBL/GenBank/DDBJ databases">
        <authorList>
            <person name="Audoor S."/>
            <person name="Bilcke G."/>
        </authorList>
    </citation>
    <scope>NUCLEOTIDE SEQUENCE</scope>
</reference>
<dbReference type="PROSITE" id="PS52008">
    <property type="entry name" value="GH81"/>
    <property type="match status" value="1"/>
</dbReference>
<feature type="domain" description="Glycosyl hydrolase family 81 C-terminal" evidence="12">
    <location>
        <begin position="529"/>
        <end position="875"/>
    </location>
</feature>
<dbReference type="InterPro" id="IPR040720">
    <property type="entry name" value="GH81_C"/>
</dbReference>
<dbReference type="Gene3D" id="2.70.98.30">
    <property type="entry name" value="Golgi alpha-mannosidase II, domain 4"/>
    <property type="match status" value="1"/>
</dbReference>
<evidence type="ECO:0000259" key="11">
    <source>
        <dbReference type="Pfam" id="PF03639"/>
    </source>
</evidence>
<evidence type="ECO:0000256" key="5">
    <source>
        <dbReference type="ARBA" id="ARBA00023277"/>
    </source>
</evidence>
<proteinExistence type="inferred from homology"/>
<evidence type="ECO:0000256" key="2">
    <source>
        <dbReference type="ARBA" id="ARBA00010730"/>
    </source>
</evidence>
<evidence type="ECO:0000259" key="12">
    <source>
        <dbReference type="Pfam" id="PF17652"/>
    </source>
</evidence>
<dbReference type="GO" id="GO:0042973">
    <property type="term" value="F:glucan endo-1,3-beta-D-glucosidase activity"/>
    <property type="evidence" value="ECO:0007669"/>
    <property type="project" value="UniProtKB-EC"/>
</dbReference>
<name>A0AAD2FKM8_9STRA</name>
<dbReference type="GO" id="GO:0071555">
    <property type="term" value="P:cell wall organization"/>
    <property type="evidence" value="ECO:0007669"/>
    <property type="project" value="UniProtKB-KW"/>
</dbReference>
<dbReference type="PANTHER" id="PTHR31983:SF0">
    <property type="entry name" value="GLUCAN ENDO-1,3-BETA-D-GLUCOSIDASE 2"/>
    <property type="match status" value="1"/>
</dbReference>
<feature type="domain" description="Glycosyl hydrolase family 81 N-terminal" evidence="11">
    <location>
        <begin position="172"/>
        <end position="512"/>
    </location>
</feature>
<comment type="similarity">
    <text evidence="2">Belongs to the glycosyl hydrolase 81 family.</text>
</comment>
<organism evidence="13 14">
    <name type="scientific">Cylindrotheca closterium</name>
    <dbReference type="NCBI Taxonomy" id="2856"/>
    <lineage>
        <taxon>Eukaryota</taxon>
        <taxon>Sar</taxon>
        <taxon>Stramenopiles</taxon>
        <taxon>Ochrophyta</taxon>
        <taxon>Bacillariophyta</taxon>
        <taxon>Bacillariophyceae</taxon>
        <taxon>Bacillariophycidae</taxon>
        <taxon>Bacillariales</taxon>
        <taxon>Bacillariaceae</taxon>
        <taxon>Cylindrotheca</taxon>
    </lineage>
</organism>
<keyword evidence="10" id="KW-0812">Transmembrane</keyword>
<evidence type="ECO:0000313" key="13">
    <source>
        <dbReference type="EMBL" id="CAJ1937948.1"/>
    </source>
</evidence>
<keyword evidence="10" id="KW-0472">Membrane</keyword>
<keyword evidence="10" id="KW-1133">Transmembrane helix</keyword>
<feature type="region of interest" description="Disordered" evidence="9">
    <location>
        <begin position="1"/>
        <end position="20"/>
    </location>
</feature>
<dbReference type="Pfam" id="PF03639">
    <property type="entry name" value="Glyco_hydro_81"/>
    <property type="match status" value="1"/>
</dbReference>
<evidence type="ECO:0000256" key="10">
    <source>
        <dbReference type="SAM" id="Phobius"/>
    </source>
</evidence>
<dbReference type="InterPro" id="IPR005200">
    <property type="entry name" value="Endo-beta-glucanase"/>
</dbReference>
<comment type="catalytic activity">
    <reaction evidence="1">
        <text>Hydrolysis of (1-&gt;3)-beta-D-glucosidic linkages in (1-&gt;3)-beta-D-glucans.</text>
        <dbReference type="EC" id="3.2.1.39"/>
    </reaction>
</comment>
<evidence type="ECO:0000256" key="3">
    <source>
        <dbReference type="ARBA" id="ARBA00012780"/>
    </source>
</evidence>
<evidence type="ECO:0000313" key="14">
    <source>
        <dbReference type="Proteomes" id="UP001295423"/>
    </source>
</evidence>
<dbReference type="GO" id="GO:0000272">
    <property type="term" value="P:polysaccharide catabolic process"/>
    <property type="evidence" value="ECO:0007669"/>
    <property type="project" value="UniProtKB-KW"/>
</dbReference>